<feature type="signal peptide" evidence="1">
    <location>
        <begin position="1"/>
        <end position="20"/>
    </location>
</feature>
<dbReference type="Gene3D" id="2.130.10.10">
    <property type="entry name" value="YVTN repeat-like/Quinoprotein amine dehydrogenase"/>
    <property type="match status" value="2"/>
</dbReference>
<keyword evidence="1" id="KW-0732">Signal</keyword>
<dbReference type="Proteomes" id="UP000780875">
    <property type="component" value="Unassembled WGS sequence"/>
</dbReference>
<organism evidence="2 3">
    <name type="scientific">Nocardioides mangrovi</name>
    <dbReference type="NCBI Taxonomy" id="2874580"/>
    <lineage>
        <taxon>Bacteria</taxon>
        <taxon>Bacillati</taxon>
        <taxon>Actinomycetota</taxon>
        <taxon>Actinomycetes</taxon>
        <taxon>Propionibacteriales</taxon>
        <taxon>Nocardioidaceae</taxon>
        <taxon>Nocardioides</taxon>
    </lineage>
</organism>
<dbReference type="PANTHER" id="PTHR47197">
    <property type="entry name" value="PROTEIN NIRF"/>
    <property type="match status" value="1"/>
</dbReference>
<dbReference type="PANTHER" id="PTHR47197:SF3">
    <property type="entry name" value="DIHYDRO-HEME D1 DEHYDROGENASE"/>
    <property type="match status" value="1"/>
</dbReference>
<keyword evidence="3" id="KW-1185">Reference proteome</keyword>
<dbReference type="PROSITE" id="PS51257">
    <property type="entry name" value="PROKAR_LIPOPROTEIN"/>
    <property type="match status" value="1"/>
</dbReference>
<dbReference type="RefSeq" id="WP_224121213.1">
    <property type="nucleotide sequence ID" value="NZ_JAIQZJ010000001.1"/>
</dbReference>
<gene>
    <name evidence="2" type="ORF">K8U61_01615</name>
</gene>
<dbReference type="InterPro" id="IPR051200">
    <property type="entry name" value="Host-pathogen_enzymatic-act"/>
</dbReference>
<protein>
    <recommendedName>
        <fullName evidence="4">YncE family protein</fullName>
    </recommendedName>
</protein>
<accession>A0ABS7U809</accession>
<sequence length="307" mass="31834">MRLRLLACLAPLLLAGCTGSEEPDGPDTPAVEVTEVDGGPVGVTAVEGDRAWTALAEQGAVRTDDGTTIPVGEAPLRLVSTPSGVWVSVIGDGTIVRIDPATGEVDRTVKIRPAGSEPEGIAWDGKRLWVVDQAHGRVLALDDDGGVQATYRTDDGPRLVAVGDSGVWVTNYGGSSLTRVADDHARTVWLKGCTGPQGVAEIGGRVWVACTLSGKVVAFDAATLEPAGEVTDLPDADAVVARDHTVYVVGQSGPTVYEIDATTGELTDTVPLDTARATTENVDAALVGPDLVVTHPDTQRIYRAPAS</sequence>
<proteinExistence type="predicted"/>
<dbReference type="SUPFAM" id="SSF63825">
    <property type="entry name" value="YWTD domain"/>
    <property type="match status" value="1"/>
</dbReference>
<comment type="caution">
    <text evidence="2">The sequence shown here is derived from an EMBL/GenBank/DDBJ whole genome shotgun (WGS) entry which is preliminary data.</text>
</comment>
<reference evidence="2 3" key="1">
    <citation type="submission" date="2021-09" db="EMBL/GenBank/DDBJ databases">
        <title>Whole genome sequence of Nocardioides sp. GBK3QG-3.</title>
        <authorList>
            <person name="Tuo L."/>
        </authorList>
    </citation>
    <scope>NUCLEOTIDE SEQUENCE [LARGE SCALE GENOMIC DNA]</scope>
    <source>
        <strain evidence="2 3">GBK3QG-3</strain>
    </source>
</reference>
<evidence type="ECO:0000313" key="3">
    <source>
        <dbReference type="Proteomes" id="UP000780875"/>
    </source>
</evidence>
<evidence type="ECO:0008006" key="4">
    <source>
        <dbReference type="Google" id="ProtNLM"/>
    </source>
</evidence>
<evidence type="ECO:0000256" key="1">
    <source>
        <dbReference type="SAM" id="SignalP"/>
    </source>
</evidence>
<name>A0ABS7U809_9ACTN</name>
<dbReference type="EMBL" id="JAIQZJ010000001">
    <property type="protein sequence ID" value="MBZ5736843.1"/>
    <property type="molecule type" value="Genomic_DNA"/>
</dbReference>
<dbReference type="InterPro" id="IPR015943">
    <property type="entry name" value="WD40/YVTN_repeat-like_dom_sf"/>
</dbReference>
<evidence type="ECO:0000313" key="2">
    <source>
        <dbReference type="EMBL" id="MBZ5736843.1"/>
    </source>
</evidence>
<feature type="chain" id="PRO_5047095308" description="YncE family protein" evidence="1">
    <location>
        <begin position="21"/>
        <end position="307"/>
    </location>
</feature>